<dbReference type="Proteomes" id="UP000294980">
    <property type="component" value="Unassembled WGS sequence"/>
</dbReference>
<organism evidence="12 13">
    <name type="scientific">Chromatocurvus halotolerans</name>
    <dbReference type="NCBI Taxonomy" id="1132028"/>
    <lineage>
        <taxon>Bacteria</taxon>
        <taxon>Pseudomonadati</taxon>
        <taxon>Pseudomonadota</taxon>
        <taxon>Gammaproteobacteria</taxon>
        <taxon>Cellvibrionales</taxon>
        <taxon>Halieaceae</taxon>
        <taxon>Chromatocurvus</taxon>
    </lineage>
</organism>
<dbReference type="SUPFAM" id="SSF49472">
    <property type="entry name" value="Transthyretin (synonym: prealbumin)"/>
    <property type="match status" value="1"/>
</dbReference>
<dbReference type="AlphaFoldDB" id="A0A4R2KW99"/>
<dbReference type="InterPro" id="IPR000895">
    <property type="entry name" value="Transthyretin/HIU_hydrolase"/>
</dbReference>
<evidence type="ECO:0000256" key="7">
    <source>
        <dbReference type="ARBA" id="ARBA00022631"/>
    </source>
</evidence>
<dbReference type="RefSeq" id="WP_117316241.1">
    <property type="nucleotide sequence ID" value="NZ_QQSW01000006.1"/>
</dbReference>
<dbReference type="OrthoDB" id="9792386at2"/>
<feature type="domain" description="Transthyretin/hydroxyisourate hydrolase" evidence="11">
    <location>
        <begin position="1"/>
        <end position="114"/>
    </location>
</feature>
<reference evidence="12 13" key="1">
    <citation type="submission" date="2019-03" db="EMBL/GenBank/DDBJ databases">
        <title>Genomic Encyclopedia of Type Strains, Phase IV (KMG-IV): sequencing the most valuable type-strain genomes for metagenomic binning, comparative biology and taxonomic classification.</title>
        <authorList>
            <person name="Goeker M."/>
        </authorList>
    </citation>
    <scope>NUCLEOTIDE SEQUENCE [LARGE SCALE GENOMIC DNA]</scope>
    <source>
        <strain evidence="12 13">DSM 23344</strain>
    </source>
</reference>
<evidence type="ECO:0000256" key="4">
    <source>
        <dbReference type="ARBA" id="ARBA00011881"/>
    </source>
</evidence>
<dbReference type="SMART" id="SM00095">
    <property type="entry name" value="TR_THY"/>
    <property type="match status" value="1"/>
</dbReference>
<evidence type="ECO:0000259" key="11">
    <source>
        <dbReference type="SMART" id="SM00095"/>
    </source>
</evidence>
<dbReference type="PANTHER" id="PTHR10395">
    <property type="entry name" value="URICASE AND TRANSTHYRETIN-RELATED"/>
    <property type="match status" value="1"/>
</dbReference>
<dbReference type="Pfam" id="PF00576">
    <property type="entry name" value="Transthyretin"/>
    <property type="match status" value="1"/>
</dbReference>
<evidence type="ECO:0000313" key="12">
    <source>
        <dbReference type="EMBL" id="TCO78244.1"/>
    </source>
</evidence>
<evidence type="ECO:0000256" key="10">
    <source>
        <dbReference type="RuleBase" id="RU361270"/>
    </source>
</evidence>
<gene>
    <name evidence="12" type="ORF">EV688_10157</name>
</gene>
<evidence type="ECO:0000256" key="8">
    <source>
        <dbReference type="ARBA" id="ARBA00022801"/>
    </source>
</evidence>
<dbReference type="InterPro" id="IPR014306">
    <property type="entry name" value="Hydroxyisourate_hydrolase"/>
</dbReference>
<keyword evidence="7 10" id="KW-0659">Purine metabolism</keyword>
<feature type="binding site" evidence="9">
    <location>
        <position position="112"/>
    </location>
    <ligand>
        <name>substrate</name>
    </ligand>
</feature>
<comment type="subunit">
    <text evidence="4 10">Homotetramer.</text>
</comment>
<dbReference type="InterPro" id="IPR036817">
    <property type="entry name" value="Transthyretin/HIU_hydrolase_sf"/>
</dbReference>
<dbReference type="PANTHER" id="PTHR10395:SF7">
    <property type="entry name" value="5-HYDROXYISOURATE HYDROLASE"/>
    <property type="match status" value="1"/>
</dbReference>
<accession>A0A4R2KW99</accession>
<dbReference type="GO" id="GO:0006144">
    <property type="term" value="P:purine nucleobase metabolic process"/>
    <property type="evidence" value="ECO:0007669"/>
    <property type="project" value="UniProtKB-KW"/>
</dbReference>
<comment type="catalytic activity">
    <reaction evidence="1 10">
        <text>5-hydroxyisourate + H2O = 5-hydroxy-2-oxo-4-ureido-2,5-dihydro-1H-imidazole-5-carboxylate + H(+)</text>
        <dbReference type="Rhea" id="RHEA:23736"/>
        <dbReference type="ChEBI" id="CHEBI:15377"/>
        <dbReference type="ChEBI" id="CHEBI:15378"/>
        <dbReference type="ChEBI" id="CHEBI:18072"/>
        <dbReference type="ChEBI" id="CHEBI:58639"/>
        <dbReference type="EC" id="3.5.2.17"/>
    </reaction>
</comment>
<dbReference type="Gene3D" id="2.60.40.180">
    <property type="entry name" value="Transthyretin/hydroxyisourate hydrolase domain"/>
    <property type="match status" value="1"/>
</dbReference>
<keyword evidence="13" id="KW-1185">Reference proteome</keyword>
<keyword evidence="8 10" id="KW-0378">Hydrolase</keyword>
<name>A0A4R2KW99_9GAMM</name>
<dbReference type="CDD" id="cd05822">
    <property type="entry name" value="TLP_HIUase"/>
    <property type="match status" value="1"/>
</dbReference>
<evidence type="ECO:0000313" key="13">
    <source>
        <dbReference type="Proteomes" id="UP000294980"/>
    </source>
</evidence>
<evidence type="ECO:0000256" key="2">
    <source>
        <dbReference type="ARBA" id="ARBA00002704"/>
    </source>
</evidence>
<evidence type="ECO:0000256" key="3">
    <source>
        <dbReference type="ARBA" id="ARBA00009850"/>
    </source>
</evidence>
<comment type="caution">
    <text evidence="12">The sequence shown here is derived from an EMBL/GenBank/DDBJ whole genome shotgun (WGS) entry which is preliminary data.</text>
</comment>
<dbReference type="NCBIfam" id="TIGR02962">
    <property type="entry name" value="hdxy_isourate"/>
    <property type="match status" value="1"/>
</dbReference>
<evidence type="ECO:0000256" key="6">
    <source>
        <dbReference type="ARBA" id="ARBA00017539"/>
    </source>
</evidence>
<protein>
    <recommendedName>
        <fullName evidence="6 10">5-hydroxyisourate hydrolase</fullName>
        <shortName evidence="10">HIU hydrolase</shortName>
        <shortName evidence="10">HIUHase</shortName>
        <ecNumber evidence="5 10">3.5.2.17</ecNumber>
    </recommendedName>
</protein>
<dbReference type="EMBL" id="SLWX01000001">
    <property type="protein sequence ID" value="TCO78244.1"/>
    <property type="molecule type" value="Genomic_DNA"/>
</dbReference>
<feature type="binding site" evidence="9">
    <location>
        <position position="46"/>
    </location>
    <ligand>
        <name>substrate</name>
    </ligand>
</feature>
<evidence type="ECO:0000256" key="1">
    <source>
        <dbReference type="ARBA" id="ARBA00001043"/>
    </source>
</evidence>
<comment type="similarity">
    <text evidence="3 10">Belongs to the transthyretin family. 5-hydroxyisourate hydrolase subfamily.</text>
</comment>
<evidence type="ECO:0000256" key="9">
    <source>
        <dbReference type="PIRSR" id="PIRSR600895-51"/>
    </source>
</evidence>
<sequence>MSQISTHVLDTALGQPAKGVPLSLCREESDGSWTPVADAITNRDGRVDGGLCEAGLELPAGSYRMRFNTADYLASQNLEVFYPRIDVVFHLPAGGEHYHIPLLLSPYGYSTYRGS</sequence>
<dbReference type="EC" id="3.5.2.17" evidence="5 10"/>
<dbReference type="GO" id="GO:0033971">
    <property type="term" value="F:hydroxyisourate hydrolase activity"/>
    <property type="evidence" value="ECO:0007669"/>
    <property type="project" value="UniProtKB-EC"/>
</dbReference>
<feature type="binding site" evidence="9">
    <location>
        <position position="7"/>
    </location>
    <ligand>
        <name>substrate</name>
    </ligand>
</feature>
<comment type="function">
    <text evidence="2">Catalyzes the hydrolysis of 5-hydroxyisourate (HIU) to 2-oxo-4-hydroxy-4-carboxy-5-ureidoimidazoline (OHCU).</text>
</comment>
<evidence type="ECO:0000256" key="5">
    <source>
        <dbReference type="ARBA" id="ARBA00012609"/>
    </source>
</evidence>
<proteinExistence type="inferred from homology"/>
<dbReference type="InterPro" id="IPR023419">
    <property type="entry name" value="Transthyretin_CS"/>
</dbReference>
<dbReference type="InterPro" id="IPR023416">
    <property type="entry name" value="Transthyretin/HIU_hydrolase_d"/>
</dbReference>
<dbReference type="PRINTS" id="PR00189">
    <property type="entry name" value="TRNSTHYRETIN"/>
</dbReference>
<dbReference type="PROSITE" id="PS00769">
    <property type="entry name" value="TRANSTHYRETIN_2"/>
    <property type="match status" value="1"/>
</dbReference>